<evidence type="ECO:0000259" key="4">
    <source>
        <dbReference type="PROSITE" id="PS50835"/>
    </source>
</evidence>
<reference evidence="5 6" key="1">
    <citation type="submission" date="2024-09" db="EMBL/GenBank/DDBJ databases">
        <title>A chromosome-level genome assembly of Gray's grenadier anchovy, Coilia grayii.</title>
        <authorList>
            <person name="Fu Z."/>
        </authorList>
    </citation>
    <scope>NUCLEOTIDE SEQUENCE [LARGE SCALE GENOMIC DNA]</scope>
    <source>
        <strain evidence="5">G4</strain>
        <tissue evidence="5">Muscle</tissue>
    </source>
</reference>
<dbReference type="InterPro" id="IPR013783">
    <property type="entry name" value="Ig-like_fold"/>
</dbReference>
<evidence type="ECO:0000256" key="3">
    <source>
        <dbReference type="SAM" id="SignalP"/>
    </source>
</evidence>
<keyword evidence="2" id="KW-0812">Transmembrane</keyword>
<dbReference type="InterPro" id="IPR036179">
    <property type="entry name" value="Ig-like_dom_sf"/>
</dbReference>
<feature type="transmembrane region" description="Helical" evidence="2">
    <location>
        <begin position="424"/>
        <end position="445"/>
    </location>
</feature>
<feature type="chain" id="PRO_5044804949" description="Ig-like domain-containing protein" evidence="3">
    <location>
        <begin position="17"/>
        <end position="448"/>
    </location>
</feature>
<dbReference type="PANTHER" id="PTHR23411">
    <property type="entry name" value="TAPASIN"/>
    <property type="match status" value="1"/>
</dbReference>
<dbReference type="Proteomes" id="UP001591681">
    <property type="component" value="Unassembled WGS sequence"/>
</dbReference>
<gene>
    <name evidence="5" type="ORF">ACEWY4_020259</name>
</gene>
<dbReference type="SMART" id="SM00407">
    <property type="entry name" value="IGc1"/>
    <property type="match status" value="1"/>
</dbReference>
<dbReference type="InterPro" id="IPR007110">
    <property type="entry name" value="Ig-like_dom"/>
</dbReference>
<dbReference type="AlphaFoldDB" id="A0ABD1JF99"/>
<keyword evidence="1" id="KW-0393">Immunoglobulin domain</keyword>
<evidence type="ECO:0000256" key="2">
    <source>
        <dbReference type="SAM" id="Phobius"/>
    </source>
</evidence>
<evidence type="ECO:0000313" key="5">
    <source>
        <dbReference type="EMBL" id="KAL2084741.1"/>
    </source>
</evidence>
<organism evidence="5 6">
    <name type="scientific">Coilia grayii</name>
    <name type="common">Gray's grenadier anchovy</name>
    <dbReference type="NCBI Taxonomy" id="363190"/>
    <lineage>
        <taxon>Eukaryota</taxon>
        <taxon>Metazoa</taxon>
        <taxon>Chordata</taxon>
        <taxon>Craniata</taxon>
        <taxon>Vertebrata</taxon>
        <taxon>Euteleostomi</taxon>
        <taxon>Actinopterygii</taxon>
        <taxon>Neopterygii</taxon>
        <taxon>Teleostei</taxon>
        <taxon>Clupei</taxon>
        <taxon>Clupeiformes</taxon>
        <taxon>Clupeoidei</taxon>
        <taxon>Engraulidae</taxon>
        <taxon>Coilinae</taxon>
        <taxon>Coilia</taxon>
    </lineage>
</organism>
<dbReference type="PROSITE" id="PS50835">
    <property type="entry name" value="IG_LIKE"/>
    <property type="match status" value="1"/>
</dbReference>
<dbReference type="PRINTS" id="PR01669">
    <property type="entry name" value="TAPASIN"/>
</dbReference>
<keyword evidence="2" id="KW-1133">Transmembrane helix</keyword>
<keyword evidence="3" id="KW-0732">Signal</keyword>
<evidence type="ECO:0000256" key="1">
    <source>
        <dbReference type="ARBA" id="ARBA00023319"/>
    </source>
</evidence>
<dbReference type="InterPro" id="IPR008056">
    <property type="entry name" value="Tapasin"/>
</dbReference>
<sequence length="448" mass="47913">MLHIFMIGCLVSSAYALDGADVVLSCSFVEEGGGMMGGMGGGGLFTRTPATLVLRDLPVDNDASLDPVTPFNPPENPSSDDLIFEVKGSSVEIPDADVILHADCNEQEVICEISHYIPRGSNPHGQPTHFIGSLQVDGGGISLSMVLQVLTNAETASETTTPLVQSKLQLPLSQSGTLLTEAVFVVFSRSSSITVPVRGDAQLDCGFRQQQQDTPPEGGLGLGLEWRLQHRGSGRKILDMSTNEEEAGAGPQVSAGREGATVDPALAVEEGNVSLSLTELRVSDEGTYICTVTSGIFQTQQIVQLNIIQPPKVSLSEERMIYQDEPAQKLSCHCISYYPLDVKVEWLSISSLEAEPEEISDGVSLSSHRQHADGTFSVSAHLMFHLSKYPPGTTITCRVTHQALDSAADVSSRVLAPEMTGDNFYSIIITVLIVTVGTAVFYQVMGTN</sequence>
<dbReference type="InterPro" id="IPR003597">
    <property type="entry name" value="Ig_C1-set"/>
</dbReference>
<name>A0ABD1JF99_9TELE</name>
<evidence type="ECO:0000313" key="6">
    <source>
        <dbReference type="Proteomes" id="UP001591681"/>
    </source>
</evidence>
<feature type="signal peptide" evidence="3">
    <location>
        <begin position="1"/>
        <end position="16"/>
    </location>
</feature>
<dbReference type="Gene3D" id="2.60.40.10">
    <property type="entry name" value="Immunoglobulins"/>
    <property type="match status" value="3"/>
</dbReference>
<dbReference type="Pfam" id="PF07686">
    <property type="entry name" value="V-set"/>
    <property type="match status" value="1"/>
</dbReference>
<dbReference type="Pfam" id="PF07654">
    <property type="entry name" value="C1-set"/>
    <property type="match status" value="1"/>
</dbReference>
<dbReference type="SUPFAM" id="SSF48726">
    <property type="entry name" value="Immunoglobulin"/>
    <property type="match status" value="2"/>
</dbReference>
<feature type="domain" description="Ig-like" evidence="4">
    <location>
        <begin position="311"/>
        <end position="416"/>
    </location>
</feature>
<accession>A0ABD1JF99</accession>
<dbReference type="EMBL" id="JBHFQA010000017">
    <property type="protein sequence ID" value="KAL2084741.1"/>
    <property type="molecule type" value="Genomic_DNA"/>
</dbReference>
<keyword evidence="2" id="KW-0472">Membrane</keyword>
<protein>
    <recommendedName>
        <fullName evidence="4">Ig-like domain-containing protein</fullName>
    </recommendedName>
</protein>
<dbReference type="InterPro" id="IPR003599">
    <property type="entry name" value="Ig_sub"/>
</dbReference>
<keyword evidence="6" id="KW-1185">Reference proteome</keyword>
<comment type="caution">
    <text evidence="5">The sequence shown here is derived from an EMBL/GenBank/DDBJ whole genome shotgun (WGS) entry which is preliminary data.</text>
</comment>
<proteinExistence type="predicted"/>
<dbReference type="InterPro" id="IPR050380">
    <property type="entry name" value="Immune_Resp_Modulators"/>
</dbReference>
<dbReference type="InterPro" id="IPR013106">
    <property type="entry name" value="Ig_V-set"/>
</dbReference>
<dbReference type="SMART" id="SM00409">
    <property type="entry name" value="IG"/>
    <property type="match status" value="1"/>
</dbReference>